<feature type="transmembrane region" description="Helical" evidence="2">
    <location>
        <begin position="39"/>
        <end position="58"/>
    </location>
</feature>
<proteinExistence type="predicted"/>
<feature type="region of interest" description="Disordered" evidence="1">
    <location>
        <begin position="1"/>
        <end position="23"/>
    </location>
</feature>
<evidence type="ECO:0000313" key="4">
    <source>
        <dbReference type="Proteomes" id="UP000255355"/>
    </source>
</evidence>
<protein>
    <submittedName>
        <fullName evidence="3">Uncharacterized protein</fullName>
    </submittedName>
</protein>
<evidence type="ECO:0000313" key="3">
    <source>
        <dbReference type="EMBL" id="RDI53193.1"/>
    </source>
</evidence>
<evidence type="ECO:0000256" key="2">
    <source>
        <dbReference type="SAM" id="Phobius"/>
    </source>
</evidence>
<feature type="compositionally biased region" description="Basic and acidic residues" evidence="1">
    <location>
        <begin position="256"/>
        <end position="271"/>
    </location>
</feature>
<name>A0A370HE85_9NOCA</name>
<gene>
    <name evidence="3" type="ORF">DFR68_103581</name>
</gene>
<accession>A0A370HE85</accession>
<feature type="region of interest" description="Disordered" evidence="1">
    <location>
        <begin position="217"/>
        <end position="271"/>
    </location>
</feature>
<feature type="transmembrane region" description="Helical" evidence="2">
    <location>
        <begin position="101"/>
        <end position="120"/>
    </location>
</feature>
<reference evidence="3 4" key="1">
    <citation type="submission" date="2018-07" db="EMBL/GenBank/DDBJ databases">
        <title>Genomic Encyclopedia of Type Strains, Phase IV (KMG-IV): sequencing the most valuable type-strain genomes for metagenomic binning, comparative biology and taxonomic classification.</title>
        <authorList>
            <person name="Goeker M."/>
        </authorList>
    </citation>
    <scope>NUCLEOTIDE SEQUENCE [LARGE SCALE GENOMIC DNA]</scope>
    <source>
        <strain evidence="3 4">DSM 44952</strain>
    </source>
</reference>
<dbReference type="EMBL" id="QQAZ01000003">
    <property type="protein sequence ID" value="RDI53193.1"/>
    <property type="molecule type" value="Genomic_DNA"/>
</dbReference>
<comment type="caution">
    <text evidence="3">The sequence shown here is derived from an EMBL/GenBank/DDBJ whole genome shotgun (WGS) entry which is preliminary data.</text>
</comment>
<dbReference type="AlphaFoldDB" id="A0A370HE85"/>
<keyword evidence="2" id="KW-0812">Transmembrane</keyword>
<keyword evidence="2" id="KW-1133">Transmembrane helix</keyword>
<feature type="transmembrane region" description="Helical" evidence="2">
    <location>
        <begin position="127"/>
        <end position="150"/>
    </location>
</feature>
<keyword evidence="4" id="KW-1185">Reference proteome</keyword>
<sequence>MVQPNPRHSNEVQQYRPGTGRQPSGFAASFRGPHVHWGFVYSAALSLITFALLFQPWLTTNGPKGRVTSDAFGRMRGVTTAVGDWQESDGLHPLHVSGGGGVVAATAALTTILAVVMYLFDRRATTALIILGSSAALVLSVFCTLLYLAAKAPEFKTLSEGSGSGSGLRNLLSGSEPGAHEVASANLGFAALLGGVTALGAVLVAVTTAVPKRAPNRIAAPAPEAPAPSAPRAIEPAPNPPSRTEIRAALPVSPERPSDIRTRTGTRRHPDLEGLTIQLPYRARLVDSKSEFAMLVGSGSRR</sequence>
<organism evidence="3 4">
    <name type="scientific">Nocardia mexicana</name>
    <dbReference type="NCBI Taxonomy" id="279262"/>
    <lineage>
        <taxon>Bacteria</taxon>
        <taxon>Bacillati</taxon>
        <taxon>Actinomycetota</taxon>
        <taxon>Actinomycetes</taxon>
        <taxon>Mycobacteriales</taxon>
        <taxon>Nocardiaceae</taxon>
        <taxon>Nocardia</taxon>
    </lineage>
</organism>
<evidence type="ECO:0000256" key="1">
    <source>
        <dbReference type="SAM" id="MobiDB-lite"/>
    </source>
</evidence>
<feature type="transmembrane region" description="Helical" evidence="2">
    <location>
        <begin position="187"/>
        <end position="210"/>
    </location>
</feature>
<keyword evidence="2" id="KW-0472">Membrane</keyword>
<dbReference type="Proteomes" id="UP000255355">
    <property type="component" value="Unassembled WGS sequence"/>
</dbReference>